<accession>A0A5C3LPE4</accession>
<dbReference type="AlphaFoldDB" id="A0A5C3LPE4"/>
<evidence type="ECO:0000313" key="2">
    <source>
        <dbReference type="Proteomes" id="UP000308652"/>
    </source>
</evidence>
<sequence length="302" mass="33654">MCIGVWTLDHPDYSLILCTNRDEFLDRPTEEAHFHSFENKVHPENSGNILSGRDVKAGGSWLGLNRAGRVALLTNITEPTKEYNTSRGYLVSSFLLSDSFHPLEDEVGKIVPQDAKFAGFNLVLFAPLLRPDGSLYFDTLLVTNHGGGGTLTSRPLSPGERFCGGVSNGIDGAGATDWPKVKHATKDLDTILQTLTPDTTETELTDRLFELLSWRSPEPIAQRSQLRNTVHVVPVPIILEGSHNVMSTFYGTRLSTVILVRRDGEVLFIERDIWKLLDGEAVKTNPPTERRFRFKLNIQKSP</sequence>
<organism evidence="1 2">
    <name type="scientific">Crucibulum laeve</name>
    <dbReference type="NCBI Taxonomy" id="68775"/>
    <lineage>
        <taxon>Eukaryota</taxon>
        <taxon>Fungi</taxon>
        <taxon>Dikarya</taxon>
        <taxon>Basidiomycota</taxon>
        <taxon>Agaricomycotina</taxon>
        <taxon>Agaricomycetes</taxon>
        <taxon>Agaricomycetidae</taxon>
        <taxon>Agaricales</taxon>
        <taxon>Agaricineae</taxon>
        <taxon>Nidulariaceae</taxon>
        <taxon>Crucibulum</taxon>
    </lineage>
</organism>
<evidence type="ECO:0000313" key="1">
    <source>
        <dbReference type="EMBL" id="TFK34760.1"/>
    </source>
</evidence>
<protein>
    <submittedName>
        <fullName evidence="1">NRDE protein-domain-containing protein</fullName>
    </submittedName>
</protein>
<dbReference type="GO" id="GO:0005794">
    <property type="term" value="C:Golgi apparatus"/>
    <property type="evidence" value="ECO:0007669"/>
    <property type="project" value="TreeGrafter"/>
</dbReference>
<dbReference type="InterPro" id="IPR008551">
    <property type="entry name" value="TANGO2"/>
</dbReference>
<dbReference type="OrthoDB" id="191601at2759"/>
<gene>
    <name evidence="1" type="ORF">BDQ12DRAFT_689147</name>
</gene>
<dbReference type="GO" id="GO:0009306">
    <property type="term" value="P:protein secretion"/>
    <property type="evidence" value="ECO:0007669"/>
    <property type="project" value="TreeGrafter"/>
</dbReference>
<dbReference type="PANTHER" id="PTHR17985:SF8">
    <property type="entry name" value="TRANSPORT AND GOLGI ORGANIZATION PROTEIN 2 HOMOLOG"/>
    <property type="match status" value="1"/>
</dbReference>
<dbReference type="EMBL" id="ML213628">
    <property type="protein sequence ID" value="TFK34760.1"/>
    <property type="molecule type" value="Genomic_DNA"/>
</dbReference>
<dbReference type="GO" id="GO:0007030">
    <property type="term" value="P:Golgi organization"/>
    <property type="evidence" value="ECO:0007669"/>
    <property type="project" value="TreeGrafter"/>
</dbReference>
<dbReference type="Pfam" id="PF05742">
    <property type="entry name" value="TANGO2"/>
    <property type="match status" value="1"/>
</dbReference>
<dbReference type="PANTHER" id="PTHR17985">
    <property type="entry name" value="SER/THR-RICH PROTEIN T10 IN DGCR REGION"/>
    <property type="match status" value="1"/>
</dbReference>
<keyword evidence="2" id="KW-1185">Reference proteome</keyword>
<name>A0A5C3LPE4_9AGAR</name>
<dbReference type="Proteomes" id="UP000308652">
    <property type="component" value="Unassembled WGS sequence"/>
</dbReference>
<proteinExistence type="predicted"/>
<reference evidence="1 2" key="1">
    <citation type="journal article" date="2019" name="Nat. Ecol. Evol.">
        <title>Megaphylogeny resolves global patterns of mushroom evolution.</title>
        <authorList>
            <person name="Varga T."/>
            <person name="Krizsan K."/>
            <person name="Foldi C."/>
            <person name="Dima B."/>
            <person name="Sanchez-Garcia M."/>
            <person name="Sanchez-Ramirez S."/>
            <person name="Szollosi G.J."/>
            <person name="Szarkandi J.G."/>
            <person name="Papp V."/>
            <person name="Albert L."/>
            <person name="Andreopoulos W."/>
            <person name="Angelini C."/>
            <person name="Antonin V."/>
            <person name="Barry K.W."/>
            <person name="Bougher N.L."/>
            <person name="Buchanan P."/>
            <person name="Buyck B."/>
            <person name="Bense V."/>
            <person name="Catcheside P."/>
            <person name="Chovatia M."/>
            <person name="Cooper J."/>
            <person name="Damon W."/>
            <person name="Desjardin D."/>
            <person name="Finy P."/>
            <person name="Geml J."/>
            <person name="Haridas S."/>
            <person name="Hughes K."/>
            <person name="Justo A."/>
            <person name="Karasinski D."/>
            <person name="Kautmanova I."/>
            <person name="Kiss B."/>
            <person name="Kocsube S."/>
            <person name="Kotiranta H."/>
            <person name="LaButti K.M."/>
            <person name="Lechner B.E."/>
            <person name="Liimatainen K."/>
            <person name="Lipzen A."/>
            <person name="Lukacs Z."/>
            <person name="Mihaltcheva S."/>
            <person name="Morgado L.N."/>
            <person name="Niskanen T."/>
            <person name="Noordeloos M.E."/>
            <person name="Ohm R.A."/>
            <person name="Ortiz-Santana B."/>
            <person name="Ovrebo C."/>
            <person name="Racz N."/>
            <person name="Riley R."/>
            <person name="Savchenko A."/>
            <person name="Shiryaev A."/>
            <person name="Soop K."/>
            <person name="Spirin V."/>
            <person name="Szebenyi C."/>
            <person name="Tomsovsky M."/>
            <person name="Tulloss R.E."/>
            <person name="Uehling J."/>
            <person name="Grigoriev I.V."/>
            <person name="Vagvolgyi C."/>
            <person name="Papp T."/>
            <person name="Martin F.M."/>
            <person name="Miettinen O."/>
            <person name="Hibbett D.S."/>
            <person name="Nagy L.G."/>
        </authorList>
    </citation>
    <scope>NUCLEOTIDE SEQUENCE [LARGE SCALE GENOMIC DNA]</scope>
    <source>
        <strain evidence="1 2">CBS 166.37</strain>
    </source>
</reference>